<dbReference type="Proteomes" id="UP000030645">
    <property type="component" value="Unassembled WGS sequence"/>
</dbReference>
<accession>W9RAR3</accession>
<gene>
    <name evidence="2" type="ORF">L484_025850</name>
</gene>
<keyword evidence="1" id="KW-0812">Transmembrane</keyword>
<evidence type="ECO:0000313" key="2">
    <source>
        <dbReference type="EMBL" id="EXB65584.1"/>
    </source>
</evidence>
<protein>
    <submittedName>
        <fullName evidence="2">Uncharacterized protein</fullName>
    </submittedName>
</protein>
<evidence type="ECO:0000313" key="3">
    <source>
        <dbReference type="Proteomes" id="UP000030645"/>
    </source>
</evidence>
<sequence length="63" mass="6883">MNCEVLGDTFGFALSCHLPGMSYLIAFMIYFCSLSRRLNALPAVPISLSAWSPDPTQTLTVTL</sequence>
<organism evidence="2 3">
    <name type="scientific">Morus notabilis</name>
    <dbReference type="NCBI Taxonomy" id="981085"/>
    <lineage>
        <taxon>Eukaryota</taxon>
        <taxon>Viridiplantae</taxon>
        <taxon>Streptophyta</taxon>
        <taxon>Embryophyta</taxon>
        <taxon>Tracheophyta</taxon>
        <taxon>Spermatophyta</taxon>
        <taxon>Magnoliopsida</taxon>
        <taxon>eudicotyledons</taxon>
        <taxon>Gunneridae</taxon>
        <taxon>Pentapetalae</taxon>
        <taxon>rosids</taxon>
        <taxon>fabids</taxon>
        <taxon>Rosales</taxon>
        <taxon>Moraceae</taxon>
        <taxon>Moreae</taxon>
        <taxon>Morus</taxon>
    </lineage>
</organism>
<dbReference type="AlphaFoldDB" id="W9RAR3"/>
<proteinExistence type="predicted"/>
<reference evidence="3" key="1">
    <citation type="submission" date="2013-01" db="EMBL/GenBank/DDBJ databases">
        <title>Draft Genome Sequence of a Mulberry Tree, Morus notabilis C.K. Schneid.</title>
        <authorList>
            <person name="He N."/>
            <person name="Zhao S."/>
        </authorList>
    </citation>
    <scope>NUCLEOTIDE SEQUENCE</scope>
</reference>
<name>W9RAR3_9ROSA</name>
<evidence type="ECO:0000256" key="1">
    <source>
        <dbReference type="SAM" id="Phobius"/>
    </source>
</evidence>
<keyword evidence="1" id="KW-1133">Transmembrane helix</keyword>
<dbReference type="EMBL" id="KE344513">
    <property type="protein sequence ID" value="EXB65584.1"/>
    <property type="molecule type" value="Genomic_DNA"/>
</dbReference>
<keyword evidence="3" id="KW-1185">Reference proteome</keyword>
<keyword evidence="1" id="KW-0472">Membrane</keyword>
<feature type="transmembrane region" description="Helical" evidence="1">
    <location>
        <begin position="12"/>
        <end position="32"/>
    </location>
</feature>